<dbReference type="EMBL" id="JAXCGZ010009794">
    <property type="protein sequence ID" value="KAK7076192.1"/>
    <property type="molecule type" value="Genomic_DNA"/>
</dbReference>
<keyword evidence="1" id="KW-1133">Transmembrane helix</keyword>
<dbReference type="Proteomes" id="UP001381693">
    <property type="component" value="Unassembled WGS sequence"/>
</dbReference>
<feature type="transmembrane region" description="Helical" evidence="1">
    <location>
        <begin position="185"/>
        <end position="207"/>
    </location>
</feature>
<keyword evidence="1" id="KW-0472">Membrane</keyword>
<protein>
    <submittedName>
        <fullName evidence="2">Uncharacterized protein</fullName>
    </submittedName>
</protein>
<gene>
    <name evidence="2" type="ORF">SK128_015959</name>
</gene>
<proteinExistence type="predicted"/>
<evidence type="ECO:0000313" key="2">
    <source>
        <dbReference type="EMBL" id="KAK7076192.1"/>
    </source>
</evidence>
<feature type="transmembrane region" description="Helical" evidence="1">
    <location>
        <begin position="153"/>
        <end position="170"/>
    </location>
</feature>
<sequence>MVDSKSEPIYDNAGIFKFDELNYEEPQALHTTDAMHTTTTTTTATTNLVYATGTSQTAVPMQTTRAVPQLPARNLDSNRGTTDRDVDMETIIENERAPPLAMTSEETRYDRFLGRYYDVANEGLHNTFSFIAFPFTLLALFLQHLLKFVMRRVVRPLVLDILLMFVEYIWRPLFNNMLKPFFQSLHLASLAIADWILILMKPLIALCKSVSLKVFFKDVQLKLLEPDKSS</sequence>
<organism evidence="2 3">
    <name type="scientific">Halocaridina rubra</name>
    <name type="common">Hawaiian red shrimp</name>
    <dbReference type="NCBI Taxonomy" id="373956"/>
    <lineage>
        <taxon>Eukaryota</taxon>
        <taxon>Metazoa</taxon>
        <taxon>Ecdysozoa</taxon>
        <taxon>Arthropoda</taxon>
        <taxon>Crustacea</taxon>
        <taxon>Multicrustacea</taxon>
        <taxon>Malacostraca</taxon>
        <taxon>Eumalacostraca</taxon>
        <taxon>Eucarida</taxon>
        <taxon>Decapoda</taxon>
        <taxon>Pleocyemata</taxon>
        <taxon>Caridea</taxon>
        <taxon>Atyoidea</taxon>
        <taxon>Atyidae</taxon>
        <taxon>Halocaridina</taxon>
    </lineage>
</organism>
<name>A0AAN9AAE7_HALRR</name>
<keyword evidence="1" id="KW-0812">Transmembrane</keyword>
<feature type="transmembrane region" description="Helical" evidence="1">
    <location>
        <begin position="127"/>
        <end position="146"/>
    </location>
</feature>
<accession>A0AAN9AAE7</accession>
<reference evidence="2 3" key="1">
    <citation type="submission" date="2023-11" db="EMBL/GenBank/DDBJ databases">
        <title>Halocaridina rubra genome assembly.</title>
        <authorList>
            <person name="Smith C."/>
        </authorList>
    </citation>
    <scope>NUCLEOTIDE SEQUENCE [LARGE SCALE GENOMIC DNA]</scope>
    <source>
        <strain evidence="2">EP-1</strain>
        <tissue evidence="2">Whole</tissue>
    </source>
</reference>
<evidence type="ECO:0000256" key="1">
    <source>
        <dbReference type="SAM" id="Phobius"/>
    </source>
</evidence>
<comment type="caution">
    <text evidence="2">The sequence shown here is derived from an EMBL/GenBank/DDBJ whole genome shotgun (WGS) entry which is preliminary data.</text>
</comment>
<keyword evidence="3" id="KW-1185">Reference proteome</keyword>
<dbReference type="AlphaFoldDB" id="A0AAN9AAE7"/>
<evidence type="ECO:0000313" key="3">
    <source>
        <dbReference type="Proteomes" id="UP001381693"/>
    </source>
</evidence>